<reference evidence="1" key="1">
    <citation type="submission" date="2011-10" db="EMBL/GenBank/DDBJ databases">
        <title>The Genome Sequence of Fusarium oxysporum HDV247.</title>
        <authorList>
            <consortium name="The Broad Institute Genome Sequencing Platform"/>
            <person name="Ma L.-J."/>
            <person name="Gale L.R."/>
            <person name="Schwartz D.C."/>
            <person name="Zhou S."/>
            <person name="Corby-Kistler H."/>
            <person name="Young S.K."/>
            <person name="Zeng Q."/>
            <person name="Gargeya S."/>
            <person name="Fitzgerald M."/>
            <person name="Haas B."/>
            <person name="Abouelleil A."/>
            <person name="Alvarado L."/>
            <person name="Arachchi H.M."/>
            <person name="Berlin A."/>
            <person name="Brown A."/>
            <person name="Chapman S.B."/>
            <person name="Chen Z."/>
            <person name="Dunbar C."/>
            <person name="Freedman E."/>
            <person name="Gearin G."/>
            <person name="Goldberg J."/>
            <person name="Griggs A."/>
            <person name="Gujja S."/>
            <person name="Heiman D."/>
            <person name="Howarth C."/>
            <person name="Larson L."/>
            <person name="Lui A."/>
            <person name="MacDonald P.J.P."/>
            <person name="Montmayeur A."/>
            <person name="Murphy C."/>
            <person name="Neiman D."/>
            <person name="Pearson M."/>
            <person name="Priest M."/>
            <person name="Roberts A."/>
            <person name="Saif S."/>
            <person name="Shea T."/>
            <person name="Shenoy N."/>
            <person name="Sisk P."/>
            <person name="Stolte C."/>
            <person name="Sykes S."/>
            <person name="Wortman J."/>
            <person name="Nusbaum C."/>
            <person name="Birren B."/>
        </authorList>
    </citation>
    <scope>NUCLEOTIDE SEQUENCE [LARGE SCALE GENOMIC DNA]</scope>
    <source>
        <strain evidence="1">HDV247</strain>
    </source>
</reference>
<protein>
    <submittedName>
        <fullName evidence="1">Uncharacterized protein</fullName>
    </submittedName>
</protein>
<sequence length="46" mass="5119">MAFVRVVIEKMRNATPTSRTSSLRIISSTLALYRPGCPSLRLPKSL</sequence>
<dbReference type="Proteomes" id="UP000030751">
    <property type="component" value="Unassembled WGS sequence"/>
</dbReference>
<reference evidence="1" key="2">
    <citation type="submission" date="2014-02" db="EMBL/GenBank/DDBJ databases">
        <title>Annotation of the Genome Sequence of Fusarium oxysporum HDV247.</title>
        <authorList>
            <consortium name="The Broad Institute Genomics Platform"/>
            <person name="Ma L.-J."/>
            <person name="Corby-Kistler H."/>
            <person name="Broz K."/>
            <person name="Gale L.R."/>
            <person name="Jonkers W."/>
            <person name="O'Donnell K."/>
            <person name="Ploetz R."/>
            <person name="Steinberg C."/>
            <person name="Schwartz D.C."/>
            <person name="VanEtten H."/>
            <person name="Zhou S."/>
            <person name="Young S.K."/>
            <person name="Zeng Q."/>
            <person name="Gargeya S."/>
            <person name="Fitzgerald M."/>
            <person name="Abouelleil A."/>
            <person name="Alvarado L."/>
            <person name="Chapman S.B."/>
            <person name="Gainer-Dewar J."/>
            <person name="Goldberg J."/>
            <person name="Griggs A."/>
            <person name="Gujja S."/>
            <person name="Hansen M."/>
            <person name="Howarth C."/>
            <person name="Imamovic A."/>
            <person name="Ireland A."/>
            <person name="Larimer J."/>
            <person name="McCowan C."/>
            <person name="Murphy C."/>
            <person name="Pearson M."/>
            <person name="Poon T.W."/>
            <person name="Priest M."/>
            <person name="Roberts A."/>
            <person name="Saif S."/>
            <person name="Shea T."/>
            <person name="Sykes S."/>
            <person name="Wortman J."/>
            <person name="Nusbaum C."/>
            <person name="Birren B."/>
        </authorList>
    </citation>
    <scope>NUCLEOTIDE SEQUENCE</scope>
    <source>
        <strain evidence="1">HDV247</strain>
    </source>
</reference>
<accession>W9NKL1</accession>
<proteinExistence type="predicted"/>
<dbReference type="AlphaFoldDB" id="W9NKL1"/>
<evidence type="ECO:0000313" key="1">
    <source>
        <dbReference type="EMBL" id="EXA28405.1"/>
    </source>
</evidence>
<name>W9NKL1_FUSOX</name>
<dbReference type="EMBL" id="KI981459">
    <property type="protein sequence ID" value="EXA28405.1"/>
    <property type="molecule type" value="Genomic_DNA"/>
</dbReference>
<gene>
    <name evidence="1" type="ORF">FOVG_19989</name>
</gene>
<organism evidence="1">
    <name type="scientific">Fusarium oxysporum f. sp. pisi HDV247</name>
    <dbReference type="NCBI Taxonomy" id="1080344"/>
    <lineage>
        <taxon>Eukaryota</taxon>
        <taxon>Fungi</taxon>
        <taxon>Dikarya</taxon>
        <taxon>Ascomycota</taxon>
        <taxon>Pezizomycotina</taxon>
        <taxon>Sordariomycetes</taxon>
        <taxon>Hypocreomycetidae</taxon>
        <taxon>Hypocreales</taxon>
        <taxon>Nectriaceae</taxon>
        <taxon>Fusarium</taxon>
        <taxon>Fusarium oxysporum species complex</taxon>
    </lineage>
</organism>
<dbReference type="HOGENOM" id="CLU_3191363_0_0_1"/>